<dbReference type="GO" id="GO:0009307">
    <property type="term" value="P:DNA restriction-modification system"/>
    <property type="evidence" value="ECO:0007669"/>
    <property type="project" value="InterPro"/>
</dbReference>
<dbReference type="RefSeq" id="WP_139938241.1">
    <property type="nucleotide sequence ID" value="NZ_JBHSYP010000022.1"/>
</dbReference>
<dbReference type="PANTHER" id="PTHR30481">
    <property type="entry name" value="DNA ADENINE METHYLASE"/>
    <property type="match status" value="1"/>
</dbReference>
<dbReference type="EMBL" id="VFIY01000004">
    <property type="protein sequence ID" value="TPD62991.1"/>
    <property type="molecule type" value="Genomic_DNA"/>
</dbReference>
<dbReference type="GO" id="GO:0032259">
    <property type="term" value="P:methylation"/>
    <property type="evidence" value="ECO:0007669"/>
    <property type="project" value="UniProtKB-KW"/>
</dbReference>
<dbReference type="GO" id="GO:0009007">
    <property type="term" value="F:site-specific DNA-methyltransferase (adenine-specific) activity"/>
    <property type="evidence" value="ECO:0007669"/>
    <property type="project" value="UniProtKB-EC"/>
</dbReference>
<comment type="caution">
    <text evidence="4">The sequence shown here is derived from an EMBL/GenBank/DDBJ whole genome shotgun (WGS) entry which is preliminary data.</text>
</comment>
<evidence type="ECO:0000256" key="1">
    <source>
        <dbReference type="ARBA" id="ARBA00022603"/>
    </source>
</evidence>
<dbReference type="GO" id="GO:0006298">
    <property type="term" value="P:mismatch repair"/>
    <property type="evidence" value="ECO:0007669"/>
    <property type="project" value="TreeGrafter"/>
</dbReference>
<sequence length="220" mass="25507">MAYPGGKNGSGVYQKIINNIPPHRVYIETHLGGGAIMRLKRPADVSYGIDIDKAVCASWRAGHGETVLNGDAVTWLRSYDFCGDEFIYADPPYLMETRRSGPLYNHEYTREQHIELLEALKALPCAVAVSGYYSDLYSELLDGWRHITFEAMTRGGSMATEYLWMNYPEPLELHDYQYLGENFTDRQRIKRKRERWQNKFENLPLMEKQVIMRALQDSRK</sequence>
<keyword evidence="3" id="KW-0949">S-adenosyl-L-methionine</keyword>
<accession>A0A501PTF7</accession>
<dbReference type="PANTHER" id="PTHR30481:SF4">
    <property type="entry name" value="SITE-SPECIFIC DNA-METHYLTRANSFERASE (ADENINE-SPECIFIC)"/>
    <property type="match status" value="1"/>
</dbReference>
<dbReference type="InterPro" id="IPR012327">
    <property type="entry name" value="MeTrfase_D12"/>
</dbReference>
<dbReference type="Proteomes" id="UP000319148">
    <property type="component" value="Unassembled WGS sequence"/>
</dbReference>
<reference evidence="5" key="1">
    <citation type="submission" date="2019-06" db="EMBL/GenBank/DDBJ databases">
        <title>The complete genome of Emcibacter congregatus ZYLT.</title>
        <authorList>
            <person name="Zhao Z."/>
        </authorList>
    </citation>
    <scope>NUCLEOTIDE SEQUENCE [LARGE SCALE GENOMIC DNA]</scope>
    <source>
        <strain evidence="5">MCCC 1A06723</strain>
    </source>
</reference>
<dbReference type="SUPFAM" id="SSF53335">
    <property type="entry name" value="S-adenosyl-L-methionine-dependent methyltransferases"/>
    <property type="match status" value="1"/>
</dbReference>
<proteinExistence type="predicted"/>
<dbReference type="AlphaFoldDB" id="A0A501PTF7"/>
<gene>
    <name evidence="4" type="ORF">FIV46_02620</name>
</gene>
<keyword evidence="5" id="KW-1185">Reference proteome</keyword>
<evidence type="ECO:0000313" key="5">
    <source>
        <dbReference type="Proteomes" id="UP000319148"/>
    </source>
</evidence>
<dbReference type="OrthoDB" id="9805629at2"/>
<keyword evidence="1 4" id="KW-0489">Methyltransferase</keyword>
<dbReference type="GO" id="GO:0043565">
    <property type="term" value="F:sequence-specific DNA binding"/>
    <property type="evidence" value="ECO:0007669"/>
    <property type="project" value="TreeGrafter"/>
</dbReference>
<evidence type="ECO:0000256" key="3">
    <source>
        <dbReference type="ARBA" id="ARBA00022691"/>
    </source>
</evidence>
<organism evidence="4 5">
    <name type="scientific">Emcibacter nanhaiensis</name>
    <dbReference type="NCBI Taxonomy" id="1505037"/>
    <lineage>
        <taxon>Bacteria</taxon>
        <taxon>Pseudomonadati</taxon>
        <taxon>Pseudomonadota</taxon>
        <taxon>Alphaproteobacteria</taxon>
        <taxon>Emcibacterales</taxon>
        <taxon>Emcibacteraceae</taxon>
        <taxon>Emcibacter</taxon>
    </lineage>
</organism>
<name>A0A501PTF7_9PROT</name>
<protein>
    <submittedName>
        <fullName evidence="4">DNA adenine methylase</fullName>
    </submittedName>
</protein>
<evidence type="ECO:0000313" key="4">
    <source>
        <dbReference type="EMBL" id="TPD62991.1"/>
    </source>
</evidence>
<evidence type="ECO:0000256" key="2">
    <source>
        <dbReference type="ARBA" id="ARBA00022679"/>
    </source>
</evidence>
<dbReference type="Gene3D" id="3.40.50.150">
    <property type="entry name" value="Vaccinia Virus protein VP39"/>
    <property type="match status" value="1"/>
</dbReference>
<dbReference type="InterPro" id="IPR029063">
    <property type="entry name" value="SAM-dependent_MTases_sf"/>
</dbReference>
<keyword evidence="2" id="KW-0808">Transferase</keyword>
<dbReference type="GO" id="GO:1904047">
    <property type="term" value="F:S-adenosyl-L-methionine binding"/>
    <property type="evidence" value="ECO:0007669"/>
    <property type="project" value="TreeGrafter"/>
</dbReference>